<proteinExistence type="predicted"/>
<dbReference type="Proteomes" id="UP000000755">
    <property type="component" value="Chromosome"/>
</dbReference>
<dbReference type="EMBL" id="CU207366">
    <property type="protein sequence ID" value="CAL65964.1"/>
    <property type="molecule type" value="Genomic_DNA"/>
</dbReference>
<dbReference type="HOGENOM" id="CLU_3080385_0_0_10"/>
<gene>
    <name evidence="1" type="ordered locus">GFO_0990</name>
</gene>
<evidence type="ECO:0000313" key="2">
    <source>
        <dbReference type="Proteomes" id="UP000000755"/>
    </source>
</evidence>
<dbReference type="KEGG" id="gfo:GFO_0990"/>
<accession>A0M019</accession>
<evidence type="ECO:0000313" key="1">
    <source>
        <dbReference type="EMBL" id="CAL65964.1"/>
    </source>
</evidence>
<name>A0M019_CHRFK</name>
<organism evidence="1 2">
    <name type="scientific">Christiangramia forsetii (strain DSM 17595 / CGMCC 1.15422 / KT0803)</name>
    <name type="common">Gramella forsetii</name>
    <dbReference type="NCBI Taxonomy" id="411154"/>
    <lineage>
        <taxon>Bacteria</taxon>
        <taxon>Pseudomonadati</taxon>
        <taxon>Bacteroidota</taxon>
        <taxon>Flavobacteriia</taxon>
        <taxon>Flavobacteriales</taxon>
        <taxon>Flavobacteriaceae</taxon>
        <taxon>Christiangramia</taxon>
    </lineage>
</organism>
<dbReference type="AlphaFoldDB" id="A0M019"/>
<protein>
    <submittedName>
        <fullName evidence="1">Membrane or secreted protein</fullName>
    </submittedName>
</protein>
<dbReference type="STRING" id="411154.GFO_0990"/>
<sequence>MSTLINLLISLFMSLLFGSPTEESKTAHYQELNKKPIEIFQNLEARQHILDC</sequence>
<reference evidence="1 2" key="1">
    <citation type="journal article" date="2006" name="Environ. Microbiol.">
        <title>Whole genome analysis of the marine Bacteroidetes'Gramella forsetii' reveals adaptations to degradation of polymeric organic matter.</title>
        <authorList>
            <person name="Bauer M."/>
            <person name="Kube M."/>
            <person name="Teeling H."/>
            <person name="Richter M."/>
            <person name="Lombardot T."/>
            <person name="Allers E."/>
            <person name="Wuerdemann C.A."/>
            <person name="Quast C."/>
            <person name="Kuhl H."/>
            <person name="Knaust F."/>
            <person name="Woebken D."/>
            <person name="Bischof K."/>
            <person name="Mussmann M."/>
            <person name="Choudhuri J.V."/>
            <person name="Meyer F."/>
            <person name="Reinhardt R."/>
            <person name="Amann R.I."/>
            <person name="Gloeckner F.O."/>
        </authorList>
    </citation>
    <scope>NUCLEOTIDE SEQUENCE [LARGE SCALE GENOMIC DNA]</scope>
    <source>
        <strain evidence="1 2">KT0803</strain>
    </source>
</reference>